<dbReference type="EMBL" id="JBHSFI010000003">
    <property type="protein sequence ID" value="MFC4627751.1"/>
    <property type="molecule type" value="Genomic_DNA"/>
</dbReference>
<evidence type="ECO:0008006" key="3">
    <source>
        <dbReference type="Google" id="ProtNLM"/>
    </source>
</evidence>
<dbReference type="Proteomes" id="UP001596011">
    <property type="component" value="Unassembled WGS sequence"/>
</dbReference>
<protein>
    <recommendedName>
        <fullName evidence="3">DUF4034 domain-containing protein</fullName>
    </recommendedName>
</protein>
<gene>
    <name evidence="1" type="ORF">ACFO6V_05855</name>
</gene>
<comment type="caution">
    <text evidence="1">The sequence shown here is derived from an EMBL/GenBank/DDBJ whole genome shotgun (WGS) entry which is preliminary data.</text>
</comment>
<sequence length="326" mass="35123">MATTRDAAPTAEFFDPWAHLPDGAALRAACETGDAASALAVLRGLTRNDDLLATLWTIAGHAVGKEGSRLTEAIEAADDGTPLARTLRALRYVTEGWEARSHAQAQFVSASQFEQFHDWLRRAERILFDVCSQHPGYLPAWEARITTSRGLGLGVGETRRRYDRLAALDPQVFAAQQACLQQIVPKWGGSWEQASTFVTECAAQAGPGSLGHLLVVDLAIERWVDGEKTVPPAMIDRVRQAATQSVWNPHHVPSAITPTAHANLALFFSLAGVPADAWLHFAAVGPAPVEGMWGYYNAPEQMYRSHRDTAAKAAAKVAGGPTGARA</sequence>
<reference evidence="2" key="1">
    <citation type="journal article" date="2019" name="Int. J. Syst. Evol. Microbiol.">
        <title>The Global Catalogue of Microorganisms (GCM) 10K type strain sequencing project: providing services to taxonomists for standard genome sequencing and annotation.</title>
        <authorList>
            <consortium name="The Broad Institute Genomics Platform"/>
            <consortium name="The Broad Institute Genome Sequencing Center for Infectious Disease"/>
            <person name="Wu L."/>
            <person name="Ma J."/>
        </authorList>
    </citation>
    <scope>NUCLEOTIDE SEQUENCE [LARGE SCALE GENOMIC DNA]</scope>
    <source>
        <strain evidence="2">CCUG 42722</strain>
    </source>
</reference>
<name>A0ABV9HF40_9MICO</name>
<evidence type="ECO:0000313" key="1">
    <source>
        <dbReference type="EMBL" id="MFC4627751.1"/>
    </source>
</evidence>
<organism evidence="1 2">
    <name type="scientific">Promicromonospora alba</name>
    <dbReference type="NCBI Taxonomy" id="1616110"/>
    <lineage>
        <taxon>Bacteria</taxon>
        <taxon>Bacillati</taxon>
        <taxon>Actinomycetota</taxon>
        <taxon>Actinomycetes</taxon>
        <taxon>Micrococcales</taxon>
        <taxon>Promicromonosporaceae</taxon>
        <taxon>Promicromonospora</taxon>
    </lineage>
</organism>
<proteinExistence type="predicted"/>
<dbReference type="RefSeq" id="WP_377133181.1">
    <property type="nucleotide sequence ID" value="NZ_JBHSFI010000003.1"/>
</dbReference>
<keyword evidence="2" id="KW-1185">Reference proteome</keyword>
<evidence type="ECO:0000313" key="2">
    <source>
        <dbReference type="Proteomes" id="UP001596011"/>
    </source>
</evidence>
<accession>A0ABV9HF40</accession>